<gene>
    <name evidence="1" type="ORF">DAI18_06850</name>
</gene>
<protein>
    <submittedName>
        <fullName evidence="1">Uncharacterized protein</fullName>
    </submittedName>
</protein>
<dbReference type="Proteomes" id="UP000244173">
    <property type="component" value="Chromosome"/>
</dbReference>
<dbReference type="KEGG" id="maer:DAI18_06850"/>
<organism evidence="1 2">
    <name type="scientific">Microvirgula aerodenitrificans</name>
    <dbReference type="NCBI Taxonomy" id="57480"/>
    <lineage>
        <taxon>Bacteria</taxon>
        <taxon>Pseudomonadati</taxon>
        <taxon>Pseudomonadota</taxon>
        <taxon>Betaproteobacteria</taxon>
        <taxon>Neisseriales</taxon>
        <taxon>Aquaspirillaceae</taxon>
        <taxon>Microvirgula</taxon>
    </lineage>
</organism>
<keyword evidence="2" id="KW-1185">Reference proteome</keyword>
<evidence type="ECO:0000313" key="1">
    <source>
        <dbReference type="EMBL" id="AVY93792.1"/>
    </source>
</evidence>
<evidence type="ECO:0000313" key="2">
    <source>
        <dbReference type="Proteomes" id="UP000244173"/>
    </source>
</evidence>
<reference evidence="1 2" key="1">
    <citation type="submission" date="2018-04" db="EMBL/GenBank/DDBJ databases">
        <title>Denitrifier Microvirgula.</title>
        <authorList>
            <person name="Anderson E."/>
            <person name="Jang J."/>
            <person name="Ishii S."/>
        </authorList>
    </citation>
    <scope>NUCLEOTIDE SEQUENCE [LARGE SCALE GENOMIC DNA]</scope>
    <source>
        <strain evidence="1 2">BE2.4</strain>
    </source>
</reference>
<dbReference type="EMBL" id="CP028519">
    <property type="protein sequence ID" value="AVY93792.1"/>
    <property type="molecule type" value="Genomic_DNA"/>
</dbReference>
<name>A0A2S0P8X3_9NEIS</name>
<sequence>MEVKINSTAIFWFDDRCYFAQPTFVIMCNFVYVSSRENISFDGGNGFKIFFVCLWSGFAFEAHINDTSLIIHFYYHFKVSIFSTARMFGYISNNNKKNIRNDNQRISPQLNCLGNILLYG</sequence>
<dbReference type="AlphaFoldDB" id="A0A2S0P8X3"/>
<proteinExistence type="predicted"/>
<accession>A0A2S0P8X3</accession>